<keyword evidence="5" id="KW-0472">Membrane</keyword>
<dbReference type="PRINTS" id="PR00344">
    <property type="entry name" value="BCTRLSENSOR"/>
</dbReference>
<dbReference type="PANTHER" id="PTHR40448">
    <property type="entry name" value="TWO-COMPONENT SENSOR HISTIDINE KINASE"/>
    <property type="match status" value="1"/>
</dbReference>
<dbReference type="InterPro" id="IPR036890">
    <property type="entry name" value="HATPase_C_sf"/>
</dbReference>
<protein>
    <recommendedName>
        <fullName evidence="2">histidine kinase</fullName>
        <ecNumber evidence="2">2.7.13.3</ecNumber>
    </recommendedName>
</protein>
<dbReference type="AlphaFoldDB" id="A0A9D1S485"/>
<accession>A0A9D1S485</accession>
<reference evidence="7" key="2">
    <citation type="journal article" date="2021" name="PeerJ">
        <title>Extensive microbial diversity within the chicken gut microbiome revealed by metagenomics and culture.</title>
        <authorList>
            <person name="Gilroy R."/>
            <person name="Ravi A."/>
            <person name="Getino M."/>
            <person name="Pursley I."/>
            <person name="Horton D.L."/>
            <person name="Alikhan N.F."/>
            <person name="Baker D."/>
            <person name="Gharbi K."/>
            <person name="Hall N."/>
            <person name="Watson M."/>
            <person name="Adriaenssens E.M."/>
            <person name="Foster-Nyarko E."/>
            <person name="Jarju S."/>
            <person name="Secka A."/>
            <person name="Antonio M."/>
            <person name="Oren A."/>
            <person name="Chaudhuri R.R."/>
            <person name="La Ragione R."/>
            <person name="Hildebrand F."/>
            <person name="Pallen M.J."/>
        </authorList>
    </citation>
    <scope>NUCLEOTIDE SEQUENCE</scope>
    <source>
        <strain evidence="7">ChiSxjej2B14-8506</strain>
    </source>
</reference>
<dbReference type="Pfam" id="PF02518">
    <property type="entry name" value="HATPase_c"/>
    <property type="match status" value="1"/>
</dbReference>
<evidence type="ECO:0000256" key="2">
    <source>
        <dbReference type="ARBA" id="ARBA00012438"/>
    </source>
</evidence>
<feature type="transmembrane region" description="Helical" evidence="5">
    <location>
        <begin position="43"/>
        <end position="65"/>
    </location>
</feature>
<keyword evidence="4" id="KW-0902">Two-component regulatory system</keyword>
<dbReference type="GO" id="GO:0004673">
    <property type="term" value="F:protein histidine kinase activity"/>
    <property type="evidence" value="ECO:0007669"/>
    <property type="project" value="UniProtKB-EC"/>
</dbReference>
<keyword evidence="3" id="KW-0418">Kinase</keyword>
<comment type="caution">
    <text evidence="7">The sequence shown here is derived from an EMBL/GenBank/DDBJ whole genome shotgun (WGS) entry which is preliminary data.</text>
</comment>
<reference evidence="7" key="1">
    <citation type="submission" date="2020-10" db="EMBL/GenBank/DDBJ databases">
        <authorList>
            <person name="Gilroy R."/>
        </authorList>
    </citation>
    <scope>NUCLEOTIDE SEQUENCE</scope>
    <source>
        <strain evidence="7">ChiSxjej2B14-8506</strain>
    </source>
</reference>
<dbReference type="Gene3D" id="1.10.287.130">
    <property type="match status" value="1"/>
</dbReference>
<proteinExistence type="predicted"/>
<dbReference type="InterPro" id="IPR005467">
    <property type="entry name" value="His_kinase_dom"/>
</dbReference>
<evidence type="ECO:0000256" key="4">
    <source>
        <dbReference type="ARBA" id="ARBA00023012"/>
    </source>
</evidence>
<dbReference type="EMBL" id="DVNK01000014">
    <property type="protein sequence ID" value="HIU45982.1"/>
    <property type="molecule type" value="Genomic_DNA"/>
</dbReference>
<evidence type="ECO:0000313" key="7">
    <source>
        <dbReference type="EMBL" id="HIU45982.1"/>
    </source>
</evidence>
<dbReference type="SMART" id="SM00387">
    <property type="entry name" value="HATPase_c"/>
    <property type="match status" value="1"/>
</dbReference>
<dbReference type="SUPFAM" id="SSF55874">
    <property type="entry name" value="ATPase domain of HSP90 chaperone/DNA topoisomerase II/histidine kinase"/>
    <property type="match status" value="1"/>
</dbReference>
<dbReference type="InterPro" id="IPR039506">
    <property type="entry name" value="SPOB_a"/>
</dbReference>
<feature type="transmembrane region" description="Helical" evidence="5">
    <location>
        <begin position="12"/>
        <end position="37"/>
    </location>
</feature>
<dbReference type="Gene3D" id="3.30.565.10">
    <property type="entry name" value="Histidine kinase-like ATPase, C-terminal domain"/>
    <property type="match status" value="1"/>
</dbReference>
<feature type="domain" description="Histidine kinase" evidence="6">
    <location>
        <begin position="122"/>
        <end position="286"/>
    </location>
</feature>
<evidence type="ECO:0000256" key="1">
    <source>
        <dbReference type="ARBA" id="ARBA00000085"/>
    </source>
</evidence>
<keyword evidence="3" id="KW-0808">Transferase</keyword>
<sequence length="300" mass="32723">MAKIRERIVIQKVARLSIVINAAQILLMVGIALAVLFGDSVVISSYYVKAIIVIAACVVAWGAAVDIREALMARRATTRVDMLREAMGQLENLNVTLRGQRHDFMNHLQVVYSLMELGEYGEAMDYIERTFEDILSVSSVMKTSSPAINALLMAKTSDARNNGIDLQLKINSPYADLPMESWEMCRVLGNLLDNAIDALSGVTKPRIEVELTENLHSYGFRVFNNGPAVRPEHRDLIFQTGFTTKSTGTGMGLAIVRQIMRDNGGDVVLETGGAGTAFIGTLPKHPATDAARPAEGDGQQ</sequence>
<dbReference type="GO" id="GO:0042802">
    <property type="term" value="F:identical protein binding"/>
    <property type="evidence" value="ECO:0007669"/>
    <property type="project" value="TreeGrafter"/>
</dbReference>
<name>A0A9D1S485_9FIRM</name>
<dbReference type="GO" id="GO:0000160">
    <property type="term" value="P:phosphorelay signal transduction system"/>
    <property type="evidence" value="ECO:0007669"/>
    <property type="project" value="UniProtKB-KW"/>
</dbReference>
<dbReference type="InterPro" id="IPR003594">
    <property type="entry name" value="HATPase_dom"/>
</dbReference>
<evidence type="ECO:0000256" key="5">
    <source>
        <dbReference type="SAM" id="Phobius"/>
    </source>
</evidence>
<keyword evidence="5" id="KW-0812">Transmembrane</keyword>
<gene>
    <name evidence="7" type="ORF">IAC59_01825</name>
</gene>
<dbReference type="PROSITE" id="PS50109">
    <property type="entry name" value="HIS_KIN"/>
    <property type="match status" value="1"/>
</dbReference>
<comment type="catalytic activity">
    <reaction evidence="1">
        <text>ATP + protein L-histidine = ADP + protein N-phospho-L-histidine.</text>
        <dbReference type="EC" id="2.7.13.3"/>
    </reaction>
</comment>
<dbReference type="InterPro" id="IPR004358">
    <property type="entry name" value="Sig_transdc_His_kin-like_C"/>
</dbReference>
<organism evidence="7 8">
    <name type="scientific">Candidatus Fimadaptatus faecigallinarum</name>
    <dbReference type="NCBI Taxonomy" id="2840814"/>
    <lineage>
        <taxon>Bacteria</taxon>
        <taxon>Bacillati</taxon>
        <taxon>Bacillota</taxon>
        <taxon>Clostridia</taxon>
        <taxon>Eubacteriales</taxon>
        <taxon>Candidatus Fimadaptatus</taxon>
    </lineage>
</organism>
<keyword evidence="5" id="KW-1133">Transmembrane helix</keyword>
<evidence type="ECO:0000313" key="8">
    <source>
        <dbReference type="Proteomes" id="UP000824123"/>
    </source>
</evidence>
<dbReference type="Pfam" id="PF14689">
    <property type="entry name" value="SPOB_a"/>
    <property type="match status" value="1"/>
</dbReference>
<dbReference type="EC" id="2.7.13.3" evidence="2"/>
<dbReference type="Proteomes" id="UP000824123">
    <property type="component" value="Unassembled WGS sequence"/>
</dbReference>
<dbReference type="PANTHER" id="PTHR40448:SF1">
    <property type="entry name" value="TWO-COMPONENT SENSOR HISTIDINE KINASE"/>
    <property type="match status" value="1"/>
</dbReference>
<evidence type="ECO:0000256" key="3">
    <source>
        <dbReference type="ARBA" id="ARBA00022777"/>
    </source>
</evidence>
<evidence type="ECO:0000259" key="6">
    <source>
        <dbReference type="PROSITE" id="PS50109"/>
    </source>
</evidence>